<accession>A0AAV2GJ42</accession>
<dbReference type="PANTHER" id="PTHR37610">
    <property type="entry name" value="CCHC-TYPE DOMAIN-CONTAINING PROTEIN"/>
    <property type="match status" value="1"/>
</dbReference>
<gene>
    <name evidence="2" type="ORF">LTRI10_LOCUS49854</name>
</gene>
<organism evidence="2 3">
    <name type="scientific">Linum trigynum</name>
    <dbReference type="NCBI Taxonomy" id="586398"/>
    <lineage>
        <taxon>Eukaryota</taxon>
        <taxon>Viridiplantae</taxon>
        <taxon>Streptophyta</taxon>
        <taxon>Embryophyta</taxon>
        <taxon>Tracheophyta</taxon>
        <taxon>Spermatophyta</taxon>
        <taxon>Magnoliopsida</taxon>
        <taxon>eudicotyledons</taxon>
        <taxon>Gunneridae</taxon>
        <taxon>Pentapetalae</taxon>
        <taxon>rosids</taxon>
        <taxon>fabids</taxon>
        <taxon>Malpighiales</taxon>
        <taxon>Linaceae</taxon>
        <taxon>Linum</taxon>
    </lineage>
</organism>
<dbReference type="AlphaFoldDB" id="A0AAV2GJ42"/>
<evidence type="ECO:0000313" key="3">
    <source>
        <dbReference type="Proteomes" id="UP001497516"/>
    </source>
</evidence>
<feature type="domain" description="Retrotransposon Copia-like N-terminal" evidence="1">
    <location>
        <begin position="31"/>
        <end position="77"/>
    </location>
</feature>
<dbReference type="Proteomes" id="UP001497516">
    <property type="component" value="Chromosome 9"/>
</dbReference>
<sequence length="265" mass="29298">MGDKDGTSADGKAAATNGADVIPLSSPLFLHPSENSGQLFGGDVLTDLNYNEWVSDMKETLLAKNKIAFVNETLPRPTATDLVRLDSWDRCDAMVKGWLKTAMTKEIRSRVRGVSTFRGIWLDLRQRFNAGSATRAYELCRLISGLRHEISQAVSATPHCRCGRCSCDVARQVRAKLESERLFDFLLRLDDAFAVVRSQVLNTKLLLSLAEAYQLVAGDEQQLTAGRRPADRSKAYSFNSYLVVKPESPGIVSQGLVQPYILSNL</sequence>
<name>A0AAV2GJ42_9ROSI</name>
<reference evidence="2 3" key="1">
    <citation type="submission" date="2024-04" db="EMBL/GenBank/DDBJ databases">
        <authorList>
            <person name="Fracassetti M."/>
        </authorList>
    </citation>
    <scope>NUCLEOTIDE SEQUENCE [LARGE SCALE GENOMIC DNA]</scope>
</reference>
<dbReference type="EMBL" id="OZ034822">
    <property type="protein sequence ID" value="CAL1410432.1"/>
    <property type="molecule type" value="Genomic_DNA"/>
</dbReference>
<dbReference type="PANTHER" id="PTHR37610:SF95">
    <property type="entry name" value="GAG-POLYPEPTIDE OF LTR COPIA-TYPE-RELATED"/>
    <property type="match status" value="1"/>
</dbReference>
<evidence type="ECO:0000313" key="2">
    <source>
        <dbReference type="EMBL" id="CAL1410432.1"/>
    </source>
</evidence>
<dbReference type="InterPro" id="IPR029472">
    <property type="entry name" value="Copia-like_N"/>
</dbReference>
<dbReference type="Pfam" id="PF14244">
    <property type="entry name" value="Retrotran_gag_3"/>
    <property type="match status" value="1"/>
</dbReference>
<proteinExistence type="predicted"/>
<evidence type="ECO:0000259" key="1">
    <source>
        <dbReference type="Pfam" id="PF14244"/>
    </source>
</evidence>
<protein>
    <recommendedName>
        <fullName evidence="1">Retrotransposon Copia-like N-terminal domain-containing protein</fullName>
    </recommendedName>
</protein>
<keyword evidence="3" id="KW-1185">Reference proteome</keyword>